<dbReference type="EMBL" id="CAUYUJ010022302">
    <property type="protein sequence ID" value="CAK0909992.1"/>
    <property type="molecule type" value="Genomic_DNA"/>
</dbReference>
<feature type="region of interest" description="Disordered" evidence="1">
    <location>
        <begin position="26"/>
        <end position="62"/>
    </location>
</feature>
<name>A0ABN9YE47_9DINO</name>
<keyword evidence="3" id="KW-1185">Reference proteome</keyword>
<sequence>DKGGAACAAERAKAVGGIAAAMKTEGRRVRRISSSASPTALRSRRAPTPRCPSCSSASSSAGERILRAGAGTVERRPGPGPGSVFGHPAEHELIEQASFVLISPALVLFAFLDSTPPKSGSHRLCIGDVQPYFVHSDVADASIGSFRVSSISCCLSGRCLLWPADSPCSSFGPVRVGRPKLFPVGHPCRRHSFGGSMPCVSRYCASGGTRLSRNGSHFFPRSPPIS</sequence>
<gene>
    <name evidence="2" type="ORF">PCOR1329_LOCUS84267</name>
</gene>
<comment type="caution">
    <text evidence="2">The sequence shown here is derived from an EMBL/GenBank/DDBJ whole genome shotgun (WGS) entry which is preliminary data.</text>
</comment>
<feature type="non-terminal residue" evidence="2">
    <location>
        <position position="1"/>
    </location>
</feature>
<evidence type="ECO:0000313" key="3">
    <source>
        <dbReference type="Proteomes" id="UP001189429"/>
    </source>
</evidence>
<evidence type="ECO:0000313" key="2">
    <source>
        <dbReference type="EMBL" id="CAK0909992.1"/>
    </source>
</evidence>
<reference evidence="2" key="1">
    <citation type="submission" date="2023-10" db="EMBL/GenBank/DDBJ databases">
        <authorList>
            <person name="Chen Y."/>
            <person name="Shah S."/>
            <person name="Dougan E. K."/>
            <person name="Thang M."/>
            <person name="Chan C."/>
        </authorList>
    </citation>
    <scope>NUCLEOTIDE SEQUENCE [LARGE SCALE GENOMIC DNA]</scope>
</reference>
<evidence type="ECO:0000256" key="1">
    <source>
        <dbReference type="SAM" id="MobiDB-lite"/>
    </source>
</evidence>
<feature type="compositionally biased region" description="Low complexity" evidence="1">
    <location>
        <begin position="48"/>
        <end position="61"/>
    </location>
</feature>
<accession>A0ABN9YE47</accession>
<proteinExistence type="predicted"/>
<organism evidence="2 3">
    <name type="scientific">Prorocentrum cordatum</name>
    <dbReference type="NCBI Taxonomy" id="2364126"/>
    <lineage>
        <taxon>Eukaryota</taxon>
        <taxon>Sar</taxon>
        <taxon>Alveolata</taxon>
        <taxon>Dinophyceae</taxon>
        <taxon>Prorocentrales</taxon>
        <taxon>Prorocentraceae</taxon>
        <taxon>Prorocentrum</taxon>
    </lineage>
</organism>
<protein>
    <submittedName>
        <fullName evidence="2">Uncharacterized protein</fullName>
    </submittedName>
</protein>
<dbReference type="Proteomes" id="UP001189429">
    <property type="component" value="Unassembled WGS sequence"/>
</dbReference>